<keyword evidence="3" id="KW-1185">Reference proteome</keyword>
<feature type="domain" description="HTH cro/C1-type" evidence="1">
    <location>
        <begin position="6"/>
        <end position="66"/>
    </location>
</feature>
<reference evidence="2 3" key="1">
    <citation type="submission" date="2014-03" db="EMBL/GenBank/DDBJ databases">
        <authorList>
            <person name="Urmite Genomes U."/>
        </authorList>
    </citation>
    <scope>NUCLEOTIDE SEQUENCE [LARGE SCALE GENOMIC DNA]</scope>
    <source>
        <strain evidence="2 3">Vm-5</strain>
    </source>
</reference>
<evidence type="ECO:0000259" key="1">
    <source>
        <dbReference type="Pfam" id="PF13443"/>
    </source>
</evidence>
<reference evidence="3" key="2">
    <citation type="submission" date="2014-05" db="EMBL/GenBank/DDBJ databases">
        <title>Draft genome sequence of Virgibacillus massiliensis Vm-5.</title>
        <authorList>
            <person name="Khelaifia S."/>
            <person name="Croce O."/>
            <person name="Lagier J.C."/>
            <person name="Raoult D."/>
        </authorList>
    </citation>
    <scope>NUCLEOTIDE SEQUENCE [LARGE SCALE GENOMIC DNA]</scope>
    <source>
        <strain evidence="3">Vm-5</strain>
    </source>
</reference>
<organism evidence="2 3">
    <name type="scientific">Virgibacillus massiliensis</name>
    <dbReference type="NCBI Taxonomy" id="1462526"/>
    <lineage>
        <taxon>Bacteria</taxon>
        <taxon>Bacillati</taxon>
        <taxon>Bacillota</taxon>
        <taxon>Bacilli</taxon>
        <taxon>Bacillales</taxon>
        <taxon>Bacillaceae</taxon>
        <taxon>Virgibacillus</taxon>
    </lineage>
</organism>
<evidence type="ECO:0000313" key="3">
    <source>
        <dbReference type="Proteomes" id="UP000028875"/>
    </source>
</evidence>
<dbReference type="Gene3D" id="1.10.260.40">
    <property type="entry name" value="lambda repressor-like DNA-binding domains"/>
    <property type="match status" value="1"/>
</dbReference>
<dbReference type="AlphaFoldDB" id="A0A024QBG0"/>
<gene>
    <name evidence="2" type="ORF">BN990_01820</name>
</gene>
<proteinExistence type="predicted"/>
<dbReference type="EMBL" id="CCDP010000001">
    <property type="protein sequence ID" value="CDQ39515.1"/>
    <property type="molecule type" value="Genomic_DNA"/>
</dbReference>
<dbReference type="SUPFAM" id="SSF47413">
    <property type="entry name" value="lambda repressor-like DNA-binding domains"/>
    <property type="match status" value="1"/>
</dbReference>
<evidence type="ECO:0000313" key="2">
    <source>
        <dbReference type="EMBL" id="CDQ39515.1"/>
    </source>
</evidence>
<dbReference type="STRING" id="1462526.BN990_01820"/>
<dbReference type="RefSeq" id="WP_038243533.1">
    <property type="nucleotide sequence ID" value="NZ_BNER01000002.1"/>
</dbReference>
<dbReference type="InterPro" id="IPR010982">
    <property type="entry name" value="Lambda_DNA-bd_dom_sf"/>
</dbReference>
<sequence length="68" mass="8136">MPIRNNLHVLMAKKGIRSYSELARRTGYHYSRVRHFGNEVHQRIDTELISDLCKELDCELSEMLYIER</sequence>
<dbReference type="Pfam" id="PF13443">
    <property type="entry name" value="HTH_26"/>
    <property type="match status" value="1"/>
</dbReference>
<dbReference type="OrthoDB" id="9804186at2"/>
<dbReference type="GO" id="GO:0003677">
    <property type="term" value="F:DNA binding"/>
    <property type="evidence" value="ECO:0007669"/>
    <property type="project" value="InterPro"/>
</dbReference>
<protein>
    <submittedName>
        <fullName evidence="2">Putative transcriptional regulator</fullName>
    </submittedName>
</protein>
<name>A0A024QBG0_9BACI</name>
<dbReference type="Proteomes" id="UP000028875">
    <property type="component" value="Unassembled WGS sequence"/>
</dbReference>
<comment type="caution">
    <text evidence="2">The sequence shown here is derived from an EMBL/GenBank/DDBJ whole genome shotgun (WGS) entry which is preliminary data.</text>
</comment>
<dbReference type="InterPro" id="IPR001387">
    <property type="entry name" value="Cro/C1-type_HTH"/>
</dbReference>
<accession>A0A024QBG0</accession>